<protein>
    <recommendedName>
        <fullName evidence="4 12">Lysozyme</fullName>
        <ecNumber evidence="4 12">3.2.1.17</ecNumber>
    </recommendedName>
</protein>
<dbReference type="AlphaFoldDB" id="A0A919KUS6"/>
<dbReference type="SMART" id="SM00641">
    <property type="entry name" value="Glyco_25"/>
    <property type="match status" value="1"/>
</dbReference>
<feature type="chain" id="PRO_5038139856" description="Lysozyme" evidence="14">
    <location>
        <begin position="50"/>
        <end position="294"/>
    </location>
</feature>
<dbReference type="InterPro" id="IPR017853">
    <property type="entry name" value="GH"/>
</dbReference>
<dbReference type="CDD" id="cd06412">
    <property type="entry name" value="GH25_CH-type"/>
    <property type="match status" value="1"/>
</dbReference>
<dbReference type="PROSITE" id="PS51318">
    <property type="entry name" value="TAT"/>
    <property type="match status" value="1"/>
</dbReference>
<comment type="function">
    <text evidence="11">This enzyme has both lysozyme (acetylmuramidase) and diacetylmuramidase activities.</text>
</comment>
<evidence type="ECO:0000256" key="10">
    <source>
        <dbReference type="ARBA" id="ARBA00023295"/>
    </source>
</evidence>
<reference evidence="15" key="2">
    <citation type="submission" date="2020-09" db="EMBL/GenBank/DDBJ databases">
        <authorList>
            <person name="Sun Q."/>
            <person name="Ohkuma M."/>
        </authorList>
    </citation>
    <scope>NUCLEOTIDE SEQUENCE</scope>
    <source>
        <strain evidence="15">JCM 4646</strain>
    </source>
</reference>
<dbReference type="InterPro" id="IPR018077">
    <property type="entry name" value="Glyco_hydro_fam25_subgr"/>
</dbReference>
<keyword evidence="6" id="KW-0929">Antimicrobial</keyword>
<comment type="similarity">
    <text evidence="3 12">Belongs to the glycosyl hydrolase 25 family.</text>
</comment>
<comment type="subcellular location">
    <subcellularLocation>
        <location evidence="2">Secreted</location>
    </subcellularLocation>
</comment>
<dbReference type="PROSITE" id="PS51904">
    <property type="entry name" value="GLYCOSYL_HYDROL_F25_2"/>
    <property type="match status" value="1"/>
</dbReference>
<dbReference type="InterPro" id="IPR008270">
    <property type="entry name" value="Glyco_hydro_25_AS"/>
</dbReference>
<name>A0A919KUS6_9ACTN</name>
<keyword evidence="5" id="KW-0964">Secreted</keyword>
<dbReference type="Proteomes" id="UP000617734">
    <property type="component" value="Unassembled WGS sequence"/>
</dbReference>
<dbReference type="GO" id="GO:0031640">
    <property type="term" value="P:killing of cells of another organism"/>
    <property type="evidence" value="ECO:0007669"/>
    <property type="project" value="UniProtKB-KW"/>
</dbReference>
<sequence>MPRTSRAARAAATRPPGARPARSRRLPRLAAAALAAGALLGGATAPAQAQPTRPLPIILHPDLDHAGSTVALHEGRSNSPVARPRAVQTQGMDISSYQGDVNWDAAVSNGARFAYLKATEGTTYLNPYFYAQSGGSFVAGVIRGAYHFALPNVSGAAAQANFFVDHGGGWTPDGLTLPPALDIEYNPYGADCYGLSQSAMVNWIREFSDTVHDRTGRYPVIYTTTAWWSSCTGNNAGFGATNPLWVARYASSVGALPAGWSFQTIWQYADSGSLPGDQDWFNGPYDRVQALANG</sequence>
<evidence type="ECO:0000256" key="11">
    <source>
        <dbReference type="ARBA" id="ARBA00055588"/>
    </source>
</evidence>
<evidence type="ECO:0000256" key="13">
    <source>
        <dbReference type="SAM" id="MobiDB-lite"/>
    </source>
</evidence>
<evidence type="ECO:0000256" key="2">
    <source>
        <dbReference type="ARBA" id="ARBA00004613"/>
    </source>
</evidence>
<dbReference type="RefSeq" id="WP_190212026.1">
    <property type="nucleotide sequence ID" value="NZ_BNBO01000020.1"/>
</dbReference>
<evidence type="ECO:0000256" key="7">
    <source>
        <dbReference type="ARBA" id="ARBA00022638"/>
    </source>
</evidence>
<evidence type="ECO:0000256" key="14">
    <source>
        <dbReference type="SAM" id="SignalP"/>
    </source>
</evidence>
<evidence type="ECO:0000256" key="1">
    <source>
        <dbReference type="ARBA" id="ARBA00000632"/>
    </source>
</evidence>
<dbReference type="PROSITE" id="PS00953">
    <property type="entry name" value="GLYCOSYL_HYDROL_F25_1"/>
    <property type="match status" value="1"/>
</dbReference>
<dbReference type="InterPro" id="IPR006311">
    <property type="entry name" value="TAT_signal"/>
</dbReference>
<organism evidence="15 16">
    <name type="scientific">Kitasatospora indigofera</name>
    <dbReference type="NCBI Taxonomy" id="67307"/>
    <lineage>
        <taxon>Bacteria</taxon>
        <taxon>Bacillati</taxon>
        <taxon>Actinomycetota</taxon>
        <taxon>Actinomycetes</taxon>
        <taxon>Kitasatosporales</taxon>
        <taxon>Streptomycetaceae</taxon>
        <taxon>Kitasatospora</taxon>
    </lineage>
</organism>
<evidence type="ECO:0000313" key="16">
    <source>
        <dbReference type="Proteomes" id="UP000617734"/>
    </source>
</evidence>
<dbReference type="PANTHER" id="PTHR34135:SF2">
    <property type="entry name" value="LYSOZYME"/>
    <property type="match status" value="1"/>
</dbReference>
<dbReference type="EC" id="3.2.1.17" evidence="4 12"/>
<proteinExistence type="inferred from homology"/>
<dbReference type="GO" id="GO:0003796">
    <property type="term" value="F:lysozyme activity"/>
    <property type="evidence" value="ECO:0007669"/>
    <property type="project" value="UniProtKB-EC"/>
</dbReference>
<dbReference type="Pfam" id="PF01183">
    <property type="entry name" value="Glyco_hydro_25"/>
    <property type="match status" value="1"/>
</dbReference>
<keyword evidence="10 12" id="KW-0326">Glycosidase</keyword>
<keyword evidence="8 12" id="KW-0378">Hydrolase</keyword>
<dbReference type="FunFam" id="3.20.20.80:FF:000060">
    <property type="entry name" value="Lysozyme M1"/>
    <property type="match status" value="1"/>
</dbReference>
<evidence type="ECO:0000256" key="5">
    <source>
        <dbReference type="ARBA" id="ARBA00022525"/>
    </source>
</evidence>
<keyword evidence="16" id="KW-1185">Reference proteome</keyword>
<evidence type="ECO:0000256" key="9">
    <source>
        <dbReference type="ARBA" id="ARBA00023157"/>
    </source>
</evidence>
<feature type="region of interest" description="Disordered" evidence="13">
    <location>
        <begin position="1"/>
        <end position="24"/>
    </location>
</feature>
<reference evidence="15" key="1">
    <citation type="journal article" date="2014" name="Int. J. Syst. Evol. Microbiol.">
        <title>Complete genome sequence of Corynebacterium casei LMG S-19264T (=DSM 44701T), isolated from a smear-ripened cheese.</title>
        <authorList>
            <consortium name="US DOE Joint Genome Institute (JGI-PGF)"/>
            <person name="Walter F."/>
            <person name="Albersmeier A."/>
            <person name="Kalinowski J."/>
            <person name="Ruckert C."/>
        </authorList>
    </citation>
    <scope>NUCLEOTIDE SEQUENCE</scope>
    <source>
        <strain evidence="15">JCM 4646</strain>
    </source>
</reference>
<dbReference type="GO" id="GO:0042742">
    <property type="term" value="P:defense response to bacterium"/>
    <property type="evidence" value="ECO:0007669"/>
    <property type="project" value="UniProtKB-KW"/>
</dbReference>
<accession>A0A919KUS6</accession>
<dbReference type="GeneID" id="95354178"/>
<dbReference type="GO" id="GO:0009253">
    <property type="term" value="P:peptidoglycan catabolic process"/>
    <property type="evidence" value="ECO:0007669"/>
    <property type="project" value="InterPro"/>
</dbReference>
<keyword evidence="7" id="KW-0081">Bacteriolytic enzyme</keyword>
<feature type="signal peptide" evidence="14">
    <location>
        <begin position="1"/>
        <end position="49"/>
    </location>
</feature>
<gene>
    <name evidence="15" type="ORF">GCM10018781_37710</name>
</gene>
<keyword evidence="9" id="KW-1015">Disulfide bond</keyword>
<dbReference type="GO" id="GO:0016052">
    <property type="term" value="P:carbohydrate catabolic process"/>
    <property type="evidence" value="ECO:0007669"/>
    <property type="project" value="TreeGrafter"/>
</dbReference>
<dbReference type="PANTHER" id="PTHR34135">
    <property type="entry name" value="LYSOZYME"/>
    <property type="match status" value="1"/>
</dbReference>
<dbReference type="GO" id="GO:0016998">
    <property type="term" value="P:cell wall macromolecule catabolic process"/>
    <property type="evidence" value="ECO:0007669"/>
    <property type="project" value="InterPro"/>
</dbReference>
<dbReference type="InterPro" id="IPR002053">
    <property type="entry name" value="Glyco_hydro_25"/>
</dbReference>
<evidence type="ECO:0000256" key="6">
    <source>
        <dbReference type="ARBA" id="ARBA00022529"/>
    </source>
</evidence>
<comment type="catalytic activity">
    <reaction evidence="1 12">
        <text>Hydrolysis of (1-&gt;4)-beta-linkages between N-acetylmuramic acid and N-acetyl-D-glucosamine residues in a peptidoglycan and between N-acetyl-D-glucosamine residues in chitodextrins.</text>
        <dbReference type="EC" id="3.2.1.17"/>
    </reaction>
</comment>
<evidence type="ECO:0000256" key="12">
    <source>
        <dbReference type="RuleBase" id="RU361176"/>
    </source>
</evidence>
<comment type="caution">
    <text evidence="15">The sequence shown here is derived from an EMBL/GenBank/DDBJ whole genome shotgun (WGS) entry which is preliminary data.</text>
</comment>
<evidence type="ECO:0000256" key="3">
    <source>
        <dbReference type="ARBA" id="ARBA00010646"/>
    </source>
</evidence>
<feature type="compositionally biased region" description="Low complexity" evidence="13">
    <location>
        <begin position="1"/>
        <end position="20"/>
    </location>
</feature>
<evidence type="ECO:0000256" key="4">
    <source>
        <dbReference type="ARBA" id="ARBA00012732"/>
    </source>
</evidence>
<keyword evidence="14" id="KW-0732">Signal</keyword>
<dbReference type="SUPFAM" id="SSF51445">
    <property type="entry name" value="(Trans)glycosidases"/>
    <property type="match status" value="1"/>
</dbReference>
<evidence type="ECO:0000313" key="15">
    <source>
        <dbReference type="EMBL" id="GHH73423.1"/>
    </source>
</evidence>
<evidence type="ECO:0000256" key="8">
    <source>
        <dbReference type="ARBA" id="ARBA00022801"/>
    </source>
</evidence>
<dbReference type="Gene3D" id="3.20.20.80">
    <property type="entry name" value="Glycosidases"/>
    <property type="match status" value="1"/>
</dbReference>
<dbReference type="GO" id="GO:0005576">
    <property type="term" value="C:extracellular region"/>
    <property type="evidence" value="ECO:0007669"/>
    <property type="project" value="UniProtKB-SubCell"/>
</dbReference>
<dbReference type="EMBL" id="BNBO01000020">
    <property type="protein sequence ID" value="GHH73423.1"/>
    <property type="molecule type" value="Genomic_DNA"/>
</dbReference>